<evidence type="ECO:0000256" key="2">
    <source>
        <dbReference type="SAM" id="Phobius"/>
    </source>
</evidence>
<dbReference type="Proteomes" id="UP000078559">
    <property type="component" value="Chromosome 3"/>
</dbReference>
<protein>
    <submittedName>
        <fullName evidence="3">Uncharacterized protein</fullName>
    </submittedName>
</protein>
<reference evidence="3" key="1">
    <citation type="submission" date="2014-12" db="EMBL/GenBank/DDBJ databases">
        <title>Genome Sequence of Valsa Canker Pathogens Uncovers a Specific Adaption of Colonization on Woody Bark.</title>
        <authorList>
            <person name="Yin Z."/>
            <person name="Liu H."/>
            <person name="Gao X."/>
            <person name="Li Z."/>
            <person name="Song N."/>
            <person name="Ke X."/>
            <person name="Dai Q."/>
            <person name="Wu Y."/>
            <person name="Sun Y."/>
            <person name="Xu J.-R."/>
            <person name="Kang Z.K."/>
            <person name="Wang L."/>
            <person name="Huang L."/>
        </authorList>
    </citation>
    <scope>NUCLEOTIDE SEQUENCE [LARGE SCALE GENOMIC DNA]</scope>
    <source>
        <strain evidence="3">03-8</strain>
    </source>
</reference>
<proteinExistence type="predicted"/>
<accession>A0A194VV04</accession>
<dbReference type="EMBL" id="CM003100">
    <property type="protein sequence ID" value="KUI67827.1"/>
    <property type="molecule type" value="Genomic_DNA"/>
</dbReference>
<dbReference type="OrthoDB" id="5210425at2759"/>
<name>A0A194VV04_CYTMA</name>
<evidence type="ECO:0000313" key="3">
    <source>
        <dbReference type="EMBL" id="KUI67827.1"/>
    </source>
</evidence>
<keyword evidence="2" id="KW-0472">Membrane</keyword>
<keyword evidence="2" id="KW-0812">Transmembrane</keyword>
<evidence type="ECO:0000256" key="1">
    <source>
        <dbReference type="SAM" id="MobiDB-lite"/>
    </source>
</evidence>
<keyword evidence="4" id="KW-1185">Reference proteome</keyword>
<feature type="transmembrane region" description="Helical" evidence="2">
    <location>
        <begin position="20"/>
        <end position="37"/>
    </location>
</feature>
<sequence>MAPSLWSPYARPPRRSKKLVLLWVGTFLFIGFVTWYLSSRHRMANSYADVLTDAPPKEAAVEDASNSSAPQTEIILSRPRGVYTGEYLSKRRSHGRSRYSKSSSATGDYDKEYHRQSLSRAIQSILKSEEVDRKAKAPTALLSEQWIPQSSHPGYPSSSMKALCMEFAQLATELQDGWTG</sequence>
<keyword evidence="2" id="KW-1133">Transmembrane helix</keyword>
<feature type="compositionally biased region" description="Basic residues" evidence="1">
    <location>
        <begin position="90"/>
        <end position="99"/>
    </location>
</feature>
<organism evidence="3 4">
    <name type="scientific">Cytospora mali</name>
    <name type="common">Apple Valsa canker fungus</name>
    <name type="synonym">Valsa mali</name>
    <dbReference type="NCBI Taxonomy" id="578113"/>
    <lineage>
        <taxon>Eukaryota</taxon>
        <taxon>Fungi</taxon>
        <taxon>Dikarya</taxon>
        <taxon>Ascomycota</taxon>
        <taxon>Pezizomycotina</taxon>
        <taxon>Sordariomycetes</taxon>
        <taxon>Sordariomycetidae</taxon>
        <taxon>Diaporthales</taxon>
        <taxon>Cytosporaceae</taxon>
        <taxon>Cytospora</taxon>
    </lineage>
</organism>
<gene>
    <name evidence="3" type="ORF">VM1G_03514</name>
</gene>
<evidence type="ECO:0000313" key="4">
    <source>
        <dbReference type="Proteomes" id="UP000078559"/>
    </source>
</evidence>
<dbReference type="AlphaFoldDB" id="A0A194VV04"/>
<feature type="region of interest" description="Disordered" evidence="1">
    <location>
        <begin position="86"/>
        <end position="111"/>
    </location>
</feature>